<reference evidence="1 2" key="1">
    <citation type="submission" date="2015-01" db="EMBL/GenBank/DDBJ databases">
        <title>Genome Sequencing of Rickettsiales.</title>
        <authorList>
            <person name="Daugherty S.C."/>
            <person name="Su Q."/>
            <person name="Abolude K."/>
            <person name="Beier-Sexton M."/>
            <person name="Carlyon J.A."/>
            <person name="Carter R."/>
            <person name="Day N.P."/>
            <person name="Dumler S.J."/>
            <person name="Dyachenko V."/>
            <person name="Godinez A."/>
            <person name="Kurtti T.J."/>
            <person name="Lichay M."/>
            <person name="Mullins K.E."/>
            <person name="Ott S."/>
            <person name="Pappas-Brown V."/>
            <person name="Paris D.H."/>
            <person name="Patel P."/>
            <person name="Richards A.L."/>
            <person name="Sadzewicz L."/>
            <person name="Sears K."/>
            <person name="Seidman D."/>
            <person name="Sengamalay N."/>
            <person name="Stenos J."/>
            <person name="Tallon L.J."/>
            <person name="Vincent G."/>
            <person name="Fraser C.M."/>
            <person name="Munderloh U."/>
            <person name="Dunning-Hotopp J.C."/>
        </authorList>
    </citation>
    <scope>NUCLEOTIDE SEQUENCE [LARGE SCALE GENOMIC DNA]</scope>
    <source>
        <strain evidence="1 2">Pedreira</strain>
    </source>
</reference>
<name>A0A0F3MT50_RICFI</name>
<dbReference type="Proteomes" id="UP000033475">
    <property type="component" value="Unassembled WGS sequence"/>
</dbReference>
<evidence type="ECO:0000313" key="2">
    <source>
        <dbReference type="Proteomes" id="UP000033475"/>
    </source>
</evidence>
<accession>A0A0F3MT50</accession>
<sequence>MDNFTFFQKVKRDHVIARSEATWQSSIFLLFHEIAAQPTAARNDVMISATFSTNSVVTSLDFQ</sequence>
<evidence type="ECO:0000313" key="1">
    <source>
        <dbReference type="EMBL" id="KJV58920.1"/>
    </source>
</evidence>
<dbReference type="EMBL" id="LANQ01000001">
    <property type="protein sequence ID" value="KJV58920.1"/>
    <property type="molecule type" value="Genomic_DNA"/>
</dbReference>
<dbReference type="AlphaFoldDB" id="A0A0F3MT50"/>
<gene>
    <name evidence="1" type="ORF">RFEPED_1315</name>
</gene>
<protein>
    <submittedName>
        <fullName evidence="1">Uncharacterized protein</fullName>
    </submittedName>
</protein>
<comment type="caution">
    <text evidence="1">The sequence shown here is derived from an EMBL/GenBank/DDBJ whole genome shotgun (WGS) entry which is preliminary data.</text>
</comment>
<organism evidence="1 2">
    <name type="scientific">Rickettsia felis str. Pedreira</name>
    <dbReference type="NCBI Taxonomy" id="1359196"/>
    <lineage>
        <taxon>Bacteria</taxon>
        <taxon>Pseudomonadati</taxon>
        <taxon>Pseudomonadota</taxon>
        <taxon>Alphaproteobacteria</taxon>
        <taxon>Rickettsiales</taxon>
        <taxon>Rickettsiaceae</taxon>
        <taxon>Rickettsieae</taxon>
        <taxon>Rickettsia</taxon>
        <taxon>spotted fever group</taxon>
    </lineage>
</organism>
<proteinExistence type="predicted"/>